<feature type="domain" description="PASTA" evidence="12">
    <location>
        <begin position="372"/>
        <end position="439"/>
    </location>
</feature>
<evidence type="ECO:0000256" key="4">
    <source>
        <dbReference type="ARBA" id="ARBA00022741"/>
    </source>
</evidence>
<feature type="compositionally biased region" description="Acidic residues" evidence="9">
    <location>
        <begin position="315"/>
        <end position="331"/>
    </location>
</feature>
<proteinExistence type="predicted"/>
<dbReference type="SMART" id="SM00740">
    <property type="entry name" value="PASTA"/>
    <property type="match status" value="4"/>
</dbReference>
<feature type="domain" description="PASTA" evidence="12">
    <location>
        <begin position="508"/>
        <end position="571"/>
    </location>
</feature>
<dbReference type="Pfam" id="PF03793">
    <property type="entry name" value="PASTA"/>
    <property type="match status" value="4"/>
</dbReference>
<dbReference type="Gene3D" id="1.10.510.10">
    <property type="entry name" value="Transferase(Phosphotransferase) domain 1"/>
    <property type="match status" value="1"/>
</dbReference>
<dbReference type="InterPro" id="IPR000719">
    <property type="entry name" value="Prot_kinase_dom"/>
</dbReference>
<keyword evidence="10" id="KW-0472">Membrane</keyword>
<dbReference type="SMART" id="SM00220">
    <property type="entry name" value="S_TKc"/>
    <property type="match status" value="1"/>
</dbReference>
<comment type="caution">
    <text evidence="13">The sequence shown here is derived from an EMBL/GenBank/DDBJ whole genome shotgun (WGS) entry which is preliminary data.</text>
</comment>
<dbReference type="EC" id="2.7.11.1" evidence="1"/>
<dbReference type="PROSITE" id="PS50011">
    <property type="entry name" value="PROTEIN_KINASE_DOM"/>
    <property type="match status" value="1"/>
</dbReference>
<feature type="region of interest" description="Disordered" evidence="9">
    <location>
        <begin position="631"/>
        <end position="656"/>
    </location>
</feature>
<evidence type="ECO:0000256" key="7">
    <source>
        <dbReference type="ARBA" id="ARBA00047899"/>
    </source>
</evidence>
<keyword evidence="10" id="KW-0812">Transmembrane</keyword>
<evidence type="ECO:0000256" key="2">
    <source>
        <dbReference type="ARBA" id="ARBA00022527"/>
    </source>
</evidence>
<protein>
    <recommendedName>
        <fullName evidence="1">non-specific serine/threonine protein kinase</fullName>
        <ecNumber evidence="1">2.7.11.1</ecNumber>
    </recommendedName>
</protein>
<dbReference type="Gene3D" id="3.30.200.20">
    <property type="entry name" value="Phosphorylase Kinase, domain 1"/>
    <property type="match status" value="1"/>
</dbReference>
<feature type="domain" description="PASTA" evidence="12">
    <location>
        <begin position="440"/>
        <end position="507"/>
    </location>
</feature>
<evidence type="ECO:0000313" key="13">
    <source>
        <dbReference type="EMBL" id="PRX97010.1"/>
    </source>
</evidence>
<feature type="region of interest" description="Disordered" evidence="9">
    <location>
        <begin position="311"/>
        <end position="340"/>
    </location>
</feature>
<feature type="transmembrane region" description="Helical" evidence="10">
    <location>
        <begin position="348"/>
        <end position="371"/>
    </location>
</feature>
<dbReference type="Pfam" id="PF00069">
    <property type="entry name" value="Pkinase"/>
    <property type="match status" value="1"/>
</dbReference>
<dbReference type="PROSITE" id="PS51178">
    <property type="entry name" value="PASTA"/>
    <property type="match status" value="4"/>
</dbReference>
<dbReference type="FunFam" id="1.10.510.10:FF:000021">
    <property type="entry name" value="Serine/threonine protein kinase"/>
    <property type="match status" value="1"/>
</dbReference>
<feature type="compositionally biased region" description="Gly residues" evidence="9">
    <location>
        <begin position="633"/>
        <end position="656"/>
    </location>
</feature>
<evidence type="ECO:0000256" key="8">
    <source>
        <dbReference type="ARBA" id="ARBA00048679"/>
    </source>
</evidence>
<keyword evidence="5 13" id="KW-0418">Kinase</keyword>
<evidence type="ECO:0000256" key="5">
    <source>
        <dbReference type="ARBA" id="ARBA00022777"/>
    </source>
</evidence>
<dbReference type="CDD" id="cd06577">
    <property type="entry name" value="PASTA_pknB"/>
    <property type="match status" value="4"/>
</dbReference>
<dbReference type="InterPro" id="IPR011009">
    <property type="entry name" value="Kinase-like_dom_sf"/>
</dbReference>
<dbReference type="Proteomes" id="UP000237846">
    <property type="component" value="Unassembled WGS sequence"/>
</dbReference>
<sequence>MATVYVAQDLRLDRRVALKVMHPSLSLDERFVARFINEAKSIARLTHPNIVQVYDQGTDQGQVYLTMEYVPGRTLRDLLAARGRLTAADALQVLVPVLAALGAAHQNGIVHRDVKPENVLLTNDGRVRVADFGLARTVDGDEQRHTAVGSVIGTAGYMPPEQVTLGRTDARGDVYSAGIMLYELVTGALPHQGDSLMAVSYQHVNTDVPPPSRAVPGLPASIDRLVAEATDREPQRRPANAIQLLAGVFDAYHNLPGTGEQPLMRQLGYAAVAAATDPPAAGDRGTYAATQLVGITSDDDPRTQTLSGVLRPIVDDDYDDDYDDDLDDDYDPPPRRGSRRRRRAMHPWLVPGIAIAAALVVLVGGIAWWLAATSTTVTPDLTGMTEEQAVAAAEDAGLTVEVGEASYSDDVEPGLVAASTPEAGTEVDSGSVVTVSLSQGPQFAPVPDVVGRTLDEALAMLEEAGLDQVEQEEATSFTAPEGTIVAVTPSVGSNADRGEPVVLQVSTGFEMPNLVGMSRPDAEARLSELGMQATFTEREDDSAPAGQVLEQTPAEGEGVNRETAVQLVVSSGPAMVTVPDIRNWNEADAVAELQRLGLQVQVHQLFGGGQVYNWQPQGQVEPGTQIQIWTSPIGGGGGPGGGGPGGGNGGGGRDDD</sequence>
<dbReference type="InterPro" id="IPR005543">
    <property type="entry name" value="PASTA_dom"/>
</dbReference>
<keyword evidence="2" id="KW-0723">Serine/threonine-protein kinase</keyword>
<dbReference type="GO" id="GO:0005524">
    <property type="term" value="F:ATP binding"/>
    <property type="evidence" value="ECO:0007669"/>
    <property type="project" value="UniProtKB-KW"/>
</dbReference>
<dbReference type="PANTHER" id="PTHR43289:SF34">
    <property type="entry name" value="SERINE_THREONINE-PROTEIN KINASE YBDM-RELATED"/>
    <property type="match status" value="1"/>
</dbReference>
<feature type="domain" description="Protein kinase" evidence="11">
    <location>
        <begin position="1"/>
        <end position="249"/>
    </location>
</feature>
<evidence type="ECO:0000256" key="10">
    <source>
        <dbReference type="SAM" id="Phobius"/>
    </source>
</evidence>
<feature type="domain" description="PASTA" evidence="12">
    <location>
        <begin position="572"/>
        <end position="632"/>
    </location>
</feature>
<dbReference type="Gene3D" id="3.30.10.20">
    <property type="match status" value="4"/>
</dbReference>
<keyword evidence="3" id="KW-0808">Transferase</keyword>
<evidence type="ECO:0000256" key="9">
    <source>
        <dbReference type="SAM" id="MobiDB-lite"/>
    </source>
</evidence>
<evidence type="ECO:0000259" key="11">
    <source>
        <dbReference type="PROSITE" id="PS50011"/>
    </source>
</evidence>
<evidence type="ECO:0000256" key="3">
    <source>
        <dbReference type="ARBA" id="ARBA00022679"/>
    </source>
</evidence>
<keyword evidence="6" id="KW-0067">ATP-binding</keyword>
<evidence type="ECO:0000256" key="1">
    <source>
        <dbReference type="ARBA" id="ARBA00012513"/>
    </source>
</evidence>
<evidence type="ECO:0000313" key="14">
    <source>
        <dbReference type="Proteomes" id="UP000237846"/>
    </source>
</evidence>
<dbReference type="InterPro" id="IPR008271">
    <property type="entry name" value="Ser/Thr_kinase_AS"/>
</dbReference>
<comment type="catalytic activity">
    <reaction evidence="8">
        <text>L-seryl-[protein] + ATP = O-phospho-L-seryl-[protein] + ADP + H(+)</text>
        <dbReference type="Rhea" id="RHEA:17989"/>
        <dbReference type="Rhea" id="RHEA-COMP:9863"/>
        <dbReference type="Rhea" id="RHEA-COMP:11604"/>
        <dbReference type="ChEBI" id="CHEBI:15378"/>
        <dbReference type="ChEBI" id="CHEBI:29999"/>
        <dbReference type="ChEBI" id="CHEBI:30616"/>
        <dbReference type="ChEBI" id="CHEBI:83421"/>
        <dbReference type="ChEBI" id="CHEBI:456216"/>
        <dbReference type="EC" id="2.7.11.1"/>
    </reaction>
</comment>
<dbReference type="AlphaFoldDB" id="A0A2T0PZN7"/>
<dbReference type="CDD" id="cd14014">
    <property type="entry name" value="STKc_PknB_like"/>
    <property type="match status" value="1"/>
</dbReference>
<name>A0A2T0PZN7_9ACTN</name>
<comment type="catalytic activity">
    <reaction evidence="7">
        <text>L-threonyl-[protein] + ATP = O-phospho-L-threonyl-[protein] + ADP + H(+)</text>
        <dbReference type="Rhea" id="RHEA:46608"/>
        <dbReference type="Rhea" id="RHEA-COMP:11060"/>
        <dbReference type="Rhea" id="RHEA-COMP:11605"/>
        <dbReference type="ChEBI" id="CHEBI:15378"/>
        <dbReference type="ChEBI" id="CHEBI:30013"/>
        <dbReference type="ChEBI" id="CHEBI:30616"/>
        <dbReference type="ChEBI" id="CHEBI:61977"/>
        <dbReference type="ChEBI" id="CHEBI:456216"/>
        <dbReference type="EC" id="2.7.11.1"/>
    </reaction>
</comment>
<accession>A0A2T0PZN7</accession>
<keyword evidence="4" id="KW-0547">Nucleotide-binding</keyword>
<dbReference type="GO" id="GO:0004674">
    <property type="term" value="F:protein serine/threonine kinase activity"/>
    <property type="evidence" value="ECO:0007669"/>
    <property type="project" value="UniProtKB-KW"/>
</dbReference>
<keyword evidence="14" id="KW-1185">Reference proteome</keyword>
<dbReference type="EMBL" id="PVZC01000006">
    <property type="protein sequence ID" value="PRX97010.1"/>
    <property type="molecule type" value="Genomic_DNA"/>
</dbReference>
<reference evidence="13 14" key="1">
    <citation type="submission" date="2018-03" db="EMBL/GenBank/DDBJ databases">
        <title>Genomic Encyclopedia of Archaeal and Bacterial Type Strains, Phase II (KMG-II): from individual species to whole genera.</title>
        <authorList>
            <person name="Goeker M."/>
        </authorList>
    </citation>
    <scope>NUCLEOTIDE SEQUENCE [LARGE SCALE GENOMIC DNA]</scope>
    <source>
        <strain evidence="13 14">DSM 45601</strain>
    </source>
</reference>
<dbReference type="PANTHER" id="PTHR43289">
    <property type="entry name" value="MITOGEN-ACTIVATED PROTEIN KINASE KINASE KINASE 20-RELATED"/>
    <property type="match status" value="1"/>
</dbReference>
<dbReference type="PROSITE" id="PS00108">
    <property type="entry name" value="PROTEIN_KINASE_ST"/>
    <property type="match status" value="1"/>
</dbReference>
<evidence type="ECO:0000256" key="6">
    <source>
        <dbReference type="ARBA" id="ARBA00022840"/>
    </source>
</evidence>
<evidence type="ECO:0000259" key="12">
    <source>
        <dbReference type="PROSITE" id="PS51178"/>
    </source>
</evidence>
<organism evidence="13 14">
    <name type="scientific">Allonocardiopsis opalescens</name>
    <dbReference type="NCBI Taxonomy" id="1144618"/>
    <lineage>
        <taxon>Bacteria</taxon>
        <taxon>Bacillati</taxon>
        <taxon>Actinomycetota</taxon>
        <taxon>Actinomycetes</taxon>
        <taxon>Streptosporangiales</taxon>
        <taxon>Allonocardiopsis</taxon>
    </lineage>
</organism>
<dbReference type="NCBIfam" id="NF033483">
    <property type="entry name" value="PknB_PASTA_kin"/>
    <property type="match status" value="1"/>
</dbReference>
<gene>
    <name evidence="13" type="ORF">CLV72_10646</name>
</gene>
<dbReference type="SUPFAM" id="SSF56112">
    <property type="entry name" value="Protein kinase-like (PK-like)"/>
    <property type="match status" value="1"/>
</dbReference>
<keyword evidence="10" id="KW-1133">Transmembrane helix</keyword>